<dbReference type="EMBL" id="JAAAIN010005224">
    <property type="protein sequence ID" value="KAG0275549.1"/>
    <property type="molecule type" value="Genomic_DNA"/>
</dbReference>
<keyword evidence="3" id="KW-1185">Reference proteome</keyword>
<comment type="caution">
    <text evidence="2">The sequence shown here is derived from an EMBL/GenBank/DDBJ whole genome shotgun (WGS) entry which is preliminary data.</text>
</comment>
<organism evidence="2 3">
    <name type="scientific">Linnemannia gamsii</name>
    <dbReference type="NCBI Taxonomy" id="64522"/>
    <lineage>
        <taxon>Eukaryota</taxon>
        <taxon>Fungi</taxon>
        <taxon>Fungi incertae sedis</taxon>
        <taxon>Mucoromycota</taxon>
        <taxon>Mortierellomycotina</taxon>
        <taxon>Mortierellomycetes</taxon>
        <taxon>Mortierellales</taxon>
        <taxon>Mortierellaceae</taxon>
        <taxon>Linnemannia</taxon>
    </lineage>
</organism>
<evidence type="ECO:0000256" key="1">
    <source>
        <dbReference type="SAM" id="MobiDB-lite"/>
    </source>
</evidence>
<accession>A0A9P6QMR5</accession>
<evidence type="ECO:0000313" key="2">
    <source>
        <dbReference type="EMBL" id="KAG0275549.1"/>
    </source>
</evidence>
<gene>
    <name evidence="2" type="ORF">BGZ97_010273</name>
</gene>
<sequence length="238" mass="26520">MSHASPSPSVSNETLLHVIQQLTNRLDQLEHRNSRIYDPAPLQDDAPPGARTRIIGTTQATTIRPGADMVKHYLAIVEQNFYTAALADNHKLFTLSDYHYTEGMFSLSNEAKKHDADLATVQTRMAHHTRFYDSFACNILENNWEDLEQGKAMLQFLNTLRIAAANDAAKISQMRSKLYYAALGIKHKPAKEGSILKVEEVAARKAVSDLIRTVYATPTPPKATNNDNRTGKDSVTVL</sequence>
<protein>
    <submittedName>
        <fullName evidence="2">Uncharacterized protein</fullName>
    </submittedName>
</protein>
<dbReference type="Proteomes" id="UP000823405">
    <property type="component" value="Unassembled WGS sequence"/>
</dbReference>
<evidence type="ECO:0000313" key="3">
    <source>
        <dbReference type="Proteomes" id="UP000823405"/>
    </source>
</evidence>
<dbReference type="AlphaFoldDB" id="A0A9P6QMR5"/>
<reference evidence="2" key="1">
    <citation type="journal article" date="2020" name="Fungal Divers.">
        <title>Resolving the Mortierellaceae phylogeny through synthesis of multi-gene phylogenetics and phylogenomics.</title>
        <authorList>
            <person name="Vandepol N."/>
            <person name="Liber J."/>
            <person name="Desiro A."/>
            <person name="Na H."/>
            <person name="Kennedy M."/>
            <person name="Barry K."/>
            <person name="Grigoriev I.V."/>
            <person name="Miller A.N."/>
            <person name="O'Donnell K."/>
            <person name="Stajich J.E."/>
            <person name="Bonito G."/>
        </authorList>
    </citation>
    <scope>NUCLEOTIDE SEQUENCE</scope>
    <source>
        <strain evidence="2">NVP60</strain>
    </source>
</reference>
<name>A0A9P6QMR5_9FUNG</name>
<dbReference type="OrthoDB" id="2406827at2759"/>
<proteinExistence type="predicted"/>
<feature type="region of interest" description="Disordered" evidence="1">
    <location>
        <begin position="218"/>
        <end position="238"/>
    </location>
</feature>